<dbReference type="PANTHER" id="PTHR10129:SF44">
    <property type="entry name" value="TRAFFIC JAM, ISOFORM C"/>
    <property type="match status" value="1"/>
</dbReference>
<dbReference type="SUPFAM" id="SSF57959">
    <property type="entry name" value="Leucine zipper domain"/>
    <property type="match status" value="1"/>
</dbReference>
<dbReference type="OrthoDB" id="5974330at2759"/>
<dbReference type="InterPro" id="IPR004826">
    <property type="entry name" value="bZIP_Maf"/>
</dbReference>
<dbReference type="InterPro" id="IPR008917">
    <property type="entry name" value="TF_DNA-bd_sf"/>
</dbReference>
<evidence type="ECO:0000313" key="12">
    <source>
        <dbReference type="RefSeq" id="NP_001164706.1"/>
    </source>
</evidence>
<dbReference type="AlphaFoldDB" id="D2XNH3"/>
<dbReference type="InterPro" id="IPR004827">
    <property type="entry name" value="bZIP"/>
</dbReference>
<evidence type="ECO:0000256" key="3">
    <source>
        <dbReference type="ARBA" id="ARBA00022491"/>
    </source>
</evidence>
<evidence type="ECO:0000256" key="7">
    <source>
        <dbReference type="ARBA" id="ARBA00023242"/>
    </source>
</evidence>
<keyword evidence="4" id="KW-0805">Transcription regulation</keyword>
<keyword evidence="7" id="KW-0539">Nucleus</keyword>
<dbReference type="Proteomes" id="UP000694865">
    <property type="component" value="Unplaced"/>
</dbReference>
<feature type="coiled-coil region" evidence="8">
    <location>
        <begin position="139"/>
        <end position="222"/>
    </location>
</feature>
<keyword evidence="3" id="KW-0678">Repressor</keyword>
<proteinExistence type="evidence at transcript level"/>
<evidence type="ECO:0000256" key="8">
    <source>
        <dbReference type="SAM" id="Coils"/>
    </source>
</evidence>
<dbReference type="SUPFAM" id="SSF47454">
    <property type="entry name" value="A DNA-binding domain in eukaryotic transcription factors"/>
    <property type="match status" value="1"/>
</dbReference>
<comment type="subcellular location">
    <subcellularLocation>
        <location evidence="1">Nucleus</location>
    </subcellularLocation>
</comment>
<evidence type="ECO:0000256" key="2">
    <source>
        <dbReference type="ARBA" id="ARBA00008500"/>
    </source>
</evidence>
<evidence type="ECO:0000256" key="6">
    <source>
        <dbReference type="ARBA" id="ARBA00023163"/>
    </source>
</evidence>
<dbReference type="GO" id="GO:0005634">
    <property type="term" value="C:nucleus"/>
    <property type="evidence" value="ECO:0007669"/>
    <property type="project" value="UniProtKB-SubCell"/>
</dbReference>
<accession>D2XNH3</accession>
<dbReference type="GO" id="GO:0000978">
    <property type="term" value="F:RNA polymerase II cis-regulatory region sequence-specific DNA binding"/>
    <property type="evidence" value="ECO:0007669"/>
    <property type="project" value="TreeGrafter"/>
</dbReference>
<dbReference type="InterPro" id="IPR024874">
    <property type="entry name" value="Transcription_factor_Maf_fam"/>
</dbReference>
<protein>
    <submittedName>
        <fullName evidence="10 12">Maf-like transcription factor</fullName>
    </submittedName>
</protein>
<dbReference type="EMBL" id="GU224194">
    <property type="protein sequence ID" value="ADB22603.1"/>
    <property type="molecule type" value="mRNA"/>
</dbReference>
<reference evidence="10" key="1">
    <citation type="submission" date="2009-11" db="EMBL/GenBank/DDBJ databases">
        <authorList>
            <person name="Freeman R.M.Jr."/>
            <person name="Wu M."/>
            <person name="Gerhart J."/>
        </authorList>
    </citation>
    <scope>NUCLEOTIDE SEQUENCE</scope>
</reference>
<evidence type="ECO:0000313" key="10">
    <source>
        <dbReference type="EMBL" id="ADB22603.1"/>
    </source>
</evidence>
<dbReference type="PROSITE" id="PS50217">
    <property type="entry name" value="BZIP"/>
    <property type="match status" value="1"/>
</dbReference>
<keyword evidence="8" id="KW-0175">Coiled coil</keyword>
<keyword evidence="6" id="KW-0804">Transcription</keyword>
<organism evidence="10">
    <name type="scientific">Saccoglossus kowalevskii</name>
    <name type="common">Acorn worm</name>
    <dbReference type="NCBI Taxonomy" id="10224"/>
    <lineage>
        <taxon>Eukaryota</taxon>
        <taxon>Metazoa</taxon>
        <taxon>Hemichordata</taxon>
        <taxon>Enteropneusta</taxon>
        <taxon>Harrimaniidae</taxon>
        <taxon>Saccoglossus</taxon>
    </lineage>
</organism>
<reference evidence="12" key="2">
    <citation type="submission" date="2025-05" db="UniProtKB">
        <authorList>
            <consortium name="RefSeq"/>
        </authorList>
    </citation>
    <scope>IDENTIFICATION</scope>
</reference>
<dbReference type="InterPro" id="IPR046347">
    <property type="entry name" value="bZIP_sf"/>
</dbReference>
<dbReference type="PANTHER" id="PTHR10129">
    <property type="entry name" value="TRANSCRIPTION FACTOR MAF"/>
    <property type="match status" value="1"/>
</dbReference>
<dbReference type="FunFam" id="1.20.5.170:FF:000011">
    <property type="entry name" value="Transcription factor MafG, putative"/>
    <property type="match status" value="1"/>
</dbReference>
<evidence type="ECO:0000256" key="5">
    <source>
        <dbReference type="ARBA" id="ARBA00023125"/>
    </source>
</evidence>
<keyword evidence="5" id="KW-0238">DNA-binding</keyword>
<gene>
    <name evidence="12" type="primary">maf-like</name>
</gene>
<evidence type="ECO:0000313" key="11">
    <source>
        <dbReference type="Proteomes" id="UP000694865"/>
    </source>
</evidence>
<dbReference type="CDD" id="cd14718">
    <property type="entry name" value="bZIP_Maf_large"/>
    <property type="match status" value="1"/>
</dbReference>
<evidence type="ECO:0000256" key="1">
    <source>
        <dbReference type="ARBA" id="ARBA00004123"/>
    </source>
</evidence>
<dbReference type="GO" id="GO:0000981">
    <property type="term" value="F:DNA-binding transcription factor activity, RNA polymerase II-specific"/>
    <property type="evidence" value="ECO:0007669"/>
    <property type="project" value="TreeGrafter"/>
</dbReference>
<name>D2XNH3_SACKO</name>
<feature type="domain" description="BZIP" evidence="9">
    <location>
        <begin position="156"/>
        <end position="219"/>
    </location>
</feature>
<dbReference type="Pfam" id="PF03131">
    <property type="entry name" value="bZIP_Maf"/>
    <property type="match status" value="1"/>
</dbReference>
<dbReference type="Gene3D" id="1.20.5.170">
    <property type="match status" value="1"/>
</dbReference>
<dbReference type="SMART" id="SM00338">
    <property type="entry name" value="BRLZ"/>
    <property type="match status" value="1"/>
</dbReference>
<dbReference type="GeneID" id="100329092"/>
<sequence>MDVFKPNMENMAIEYIDSFDLLQFPIKQEGADEFSGISCSGGIELSAPLTPADSASSSCSGSIPPSPAVFSGSEDAKFSFDELCWLTNNQMLSFTPEVAVHSQVNANTDNEKRDNCDGSLSSNSLLNKFSDEKLVKTSVRELNRQLRGYNKEEVNQLKQKRRTLKNRGYAQSCRTKRVYQRELLEHTKSSLELEVIELRKRIASVTKERDLYQHKYQALQNELRNNEGINPSSPEFYM</sequence>
<evidence type="ECO:0000256" key="4">
    <source>
        <dbReference type="ARBA" id="ARBA00023015"/>
    </source>
</evidence>
<keyword evidence="11" id="KW-1185">Reference proteome</keyword>
<dbReference type="RefSeq" id="NP_001164706.1">
    <property type="nucleotide sequence ID" value="NM_001171235.1"/>
</dbReference>
<dbReference type="CTD" id="100329092"/>
<evidence type="ECO:0000259" key="9">
    <source>
        <dbReference type="PROSITE" id="PS50217"/>
    </source>
</evidence>
<comment type="similarity">
    <text evidence="2">Belongs to the bZIP family. Maf subfamily.</text>
</comment>
<dbReference type="KEGG" id="sko:100329092"/>